<comment type="caution">
    <text evidence="2">The sequence shown here is derived from an EMBL/GenBank/DDBJ whole genome shotgun (WGS) entry which is preliminary data.</text>
</comment>
<reference evidence="2 3" key="1">
    <citation type="submission" date="2019-10" db="EMBL/GenBank/DDBJ databases">
        <title>Paraburkholderia sp. isolated from nodules of Mimosa pudica from Brazilian Atlantic Forest soils.</title>
        <authorList>
            <person name="Paulitsch F."/>
            <person name="Hungria M."/>
            <person name="Dall'Agnol R."/>
        </authorList>
    </citation>
    <scope>NUCLEOTIDE SEQUENCE [LARGE SCALE GENOMIC DNA]</scope>
    <source>
        <strain evidence="2 3">CNPSo 3157</strain>
    </source>
</reference>
<dbReference type="Proteomes" id="UP000484381">
    <property type="component" value="Unassembled WGS sequence"/>
</dbReference>
<organism evidence="2 3">
    <name type="scientific">Paraburkholderia franconis</name>
    <dbReference type="NCBI Taxonomy" id="2654983"/>
    <lineage>
        <taxon>Bacteria</taxon>
        <taxon>Pseudomonadati</taxon>
        <taxon>Pseudomonadota</taxon>
        <taxon>Betaproteobacteria</taxon>
        <taxon>Burkholderiales</taxon>
        <taxon>Burkholderiaceae</taxon>
        <taxon>Paraburkholderia</taxon>
    </lineage>
</organism>
<dbReference type="AlphaFoldDB" id="A0A7X1TKL7"/>
<gene>
    <name evidence="2" type="ORF">GCT13_39715</name>
</gene>
<sequence>MTPVKFVLSYTAVPLMAIVAVATWASLHVSAEIDARQYASLSASYASFPPDLRRSIAEAMNSGTVSKSDYSSLVRQSLDDGVVLDWPARERADVARERAKLAALVKAEGIQASSLRE</sequence>
<keyword evidence="3" id="KW-1185">Reference proteome</keyword>
<evidence type="ECO:0000313" key="2">
    <source>
        <dbReference type="EMBL" id="MPW22770.1"/>
    </source>
</evidence>
<accession>A0A7X1TKL7</accession>
<protein>
    <submittedName>
        <fullName evidence="2">Uncharacterized protein</fullName>
    </submittedName>
</protein>
<evidence type="ECO:0000313" key="3">
    <source>
        <dbReference type="Proteomes" id="UP000484381"/>
    </source>
</evidence>
<evidence type="ECO:0000256" key="1">
    <source>
        <dbReference type="SAM" id="Phobius"/>
    </source>
</evidence>
<dbReference type="EMBL" id="WHNP01000078">
    <property type="protein sequence ID" value="MPW22770.1"/>
    <property type="molecule type" value="Genomic_DNA"/>
</dbReference>
<keyword evidence="1" id="KW-0812">Transmembrane</keyword>
<name>A0A7X1TKL7_9BURK</name>
<feature type="transmembrane region" description="Helical" evidence="1">
    <location>
        <begin position="6"/>
        <end position="27"/>
    </location>
</feature>
<proteinExistence type="predicted"/>
<keyword evidence="1" id="KW-1133">Transmembrane helix</keyword>
<dbReference type="RefSeq" id="WP_152767380.1">
    <property type="nucleotide sequence ID" value="NZ_WHNP01000078.1"/>
</dbReference>
<keyword evidence="1" id="KW-0472">Membrane</keyword>